<proteinExistence type="predicted"/>
<dbReference type="SUPFAM" id="SSF51126">
    <property type="entry name" value="Pectin lyase-like"/>
    <property type="match status" value="1"/>
</dbReference>
<gene>
    <name evidence="2" type="ORF">HV077_17295</name>
</gene>
<feature type="domain" description="Right handed beta helix" evidence="1">
    <location>
        <begin position="9"/>
        <end position="67"/>
    </location>
</feature>
<comment type="caution">
    <text evidence="2">The sequence shown here is derived from an EMBL/GenBank/DDBJ whole genome shotgun (WGS) entry which is preliminary data.</text>
</comment>
<evidence type="ECO:0000313" key="3">
    <source>
        <dbReference type="Proteomes" id="UP000591803"/>
    </source>
</evidence>
<sequence length="139" mass="14956">MAIKIIGGNISGSGGDGIYVGDGFDIEVIGTKITDNHRDGIHVASPNTNVSIQHIECFGNTRDGVHVAITMQDLVNAGLKENIPQEELNKAQKVIVENTNKPLIKIMSALKGIGFCRWITKGSELATITSLLIQLFTKN</sequence>
<dbReference type="Proteomes" id="UP000591803">
    <property type="component" value="Unassembled WGS sequence"/>
</dbReference>
<dbReference type="Pfam" id="PF13229">
    <property type="entry name" value="Beta_helix"/>
    <property type="match status" value="1"/>
</dbReference>
<accession>A0A7W3D747</accession>
<dbReference type="EMBL" id="JABXRI010000001">
    <property type="protein sequence ID" value="MBA8064108.1"/>
    <property type="molecule type" value="Genomic_DNA"/>
</dbReference>
<reference evidence="2 3" key="1">
    <citation type="submission" date="2020-06" db="EMBL/GenBank/DDBJ databases">
        <title>REHAB project genomes.</title>
        <authorList>
            <person name="Shaw L.P."/>
        </authorList>
    </citation>
    <scope>NUCLEOTIDE SEQUENCE [LARGE SCALE GENOMIC DNA]</scope>
    <source>
        <strain evidence="2 3">RHBSTW-00116</strain>
    </source>
</reference>
<name>A0A7W3D747_CITFR</name>
<evidence type="ECO:0000313" key="2">
    <source>
        <dbReference type="EMBL" id="MBA8064108.1"/>
    </source>
</evidence>
<organism evidence="2 3">
    <name type="scientific">Citrobacter freundii</name>
    <dbReference type="NCBI Taxonomy" id="546"/>
    <lineage>
        <taxon>Bacteria</taxon>
        <taxon>Pseudomonadati</taxon>
        <taxon>Pseudomonadota</taxon>
        <taxon>Gammaproteobacteria</taxon>
        <taxon>Enterobacterales</taxon>
        <taxon>Enterobacteriaceae</taxon>
        <taxon>Citrobacter</taxon>
        <taxon>Citrobacter freundii complex</taxon>
    </lineage>
</organism>
<dbReference type="InterPro" id="IPR011050">
    <property type="entry name" value="Pectin_lyase_fold/virulence"/>
</dbReference>
<dbReference type="InterPro" id="IPR039448">
    <property type="entry name" value="Beta_helix"/>
</dbReference>
<evidence type="ECO:0000259" key="1">
    <source>
        <dbReference type="Pfam" id="PF13229"/>
    </source>
</evidence>
<dbReference type="AlphaFoldDB" id="A0A7W3D747"/>
<dbReference type="InterPro" id="IPR012334">
    <property type="entry name" value="Pectin_lyas_fold"/>
</dbReference>
<dbReference type="Gene3D" id="2.160.20.10">
    <property type="entry name" value="Single-stranded right-handed beta-helix, Pectin lyase-like"/>
    <property type="match status" value="1"/>
</dbReference>
<protein>
    <submittedName>
        <fullName evidence="2">Right-handed parallel beta-helix repeat-containing protein</fullName>
    </submittedName>
</protein>